<evidence type="ECO:0000313" key="7">
    <source>
        <dbReference type="Proteomes" id="UP000177043"/>
    </source>
</evidence>
<dbReference type="GO" id="GO:0003735">
    <property type="term" value="F:structural constituent of ribosome"/>
    <property type="evidence" value="ECO:0007669"/>
    <property type="project" value="InterPro"/>
</dbReference>
<accession>A0A1G2QF70</accession>
<dbReference type="STRING" id="1802438.A2571_02690"/>
<dbReference type="SUPFAM" id="SSF110324">
    <property type="entry name" value="Ribosomal L27 protein-like"/>
    <property type="match status" value="1"/>
</dbReference>
<gene>
    <name evidence="6" type="ORF">A2571_02690</name>
</gene>
<dbReference type="GO" id="GO:1990904">
    <property type="term" value="C:ribonucleoprotein complex"/>
    <property type="evidence" value="ECO:0007669"/>
    <property type="project" value="UniProtKB-KW"/>
</dbReference>
<keyword evidence="2 6" id="KW-0689">Ribosomal protein</keyword>
<dbReference type="InterPro" id="IPR001684">
    <property type="entry name" value="Ribosomal_bL27"/>
</dbReference>
<sequence length="93" mass="10058">MAHRKAGGTAKNLRDSNPKYLGTKLYDGEDAKPGAIIVRQRGTKVLAGANVKIGKDHTLFAVAPGQVKFTQKRKLSFTGKTKVHKVVSVVTKQ</sequence>
<evidence type="ECO:0000256" key="1">
    <source>
        <dbReference type="ARBA" id="ARBA00010797"/>
    </source>
</evidence>
<evidence type="ECO:0000256" key="4">
    <source>
        <dbReference type="ARBA" id="ARBA00035175"/>
    </source>
</evidence>
<dbReference type="PROSITE" id="PS00831">
    <property type="entry name" value="RIBOSOMAL_L27"/>
    <property type="match status" value="1"/>
</dbReference>
<protein>
    <recommendedName>
        <fullName evidence="4">Large ribosomal subunit protein bL27</fullName>
    </recommendedName>
    <alternativeName>
        <fullName evidence="5">50S ribosomal protein L27</fullName>
    </alternativeName>
</protein>
<dbReference type="PANTHER" id="PTHR15893">
    <property type="entry name" value="RIBOSOMAL PROTEIN L27"/>
    <property type="match status" value="1"/>
</dbReference>
<dbReference type="Pfam" id="PF01016">
    <property type="entry name" value="Ribosomal_L27"/>
    <property type="match status" value="1"/>
</dbReference>
<dbReference type="Gene3D" id="2.40.50.100">
    <property type="match status" value="1"/>
</dbReference>
<dbReference type="InterPro" id="IPR018261">
    <property type="entry name" value="Ribosomal_bL27_CS"/>
</dbReference>
<proteinExistence type="inferred from homology"/>
<evidence type="ECO:0000313" key="6">
    <source>
        <dbReference type="EMBL" id="OHA58652.1"/>
    </source>
</evidence>
<dbReference type="GO" id="GO:0005840">
    <property type="term" value="C:ribosome"/>
    <property type="evidence" value="ECO:0007669"/>
    <property type="project" value="UniProtKB-KW"/>
</dbReference>
<dbReference type="GO" id="GO:0006412">
    <property type="term" value="P:translation"/>
    <property type="evidence" value="ECO:0007669"/>
    <property type="project" value="InterPro"/>
</dbReference>
<evidence type="ECO:0000256" key="5">
    <source>
        <dbReference type="ARBA" id="ARBA00035477"/>
    </source>
</evidence>
<dbReference type="PANTHER" id="PTHR15893:SF0">
    <property type="entry name" value="LARGE RIBOSOMAL SUBUNIT PROTEIN BL27M"/>
    <property type="match status" value="1"/>
</dbReference>
<dbReference type="Proteomes" id="UP000177043">
    <property type="component" value="Unassembled WGS sequence"/>
</dbReference>
<evidence type="ECO:0000256" key="3">
    <source>
        <dbReference type="ARBA" id="ARBA00023274"/>
    </source>
</evidence>
<dbReference type="NCBIfam" id="TIGR00062">
    <property type="entry name" value="L27"/>
    <property type="match status" value="1"/>
</dbReference>
<organism evidence="6 7">
    <name type="scientific">Candidatus Vogelbacteria bacterium RIFOXYD1_FULL_44_32</name>
    <dbReference type="NCBI Taxonomy" id="1802438"/>
    <lineage>
        <taxon>Bacteria</taxon>
        <taxon>Candidatus Vogeliibacteriota</taxon>
    </lineage>
</organism>
<dbReference type="EMBL" id="MHTJ01000003">
    <property type="protein sequence ID" value="OHA58652.1"/>
    <property type="molecule type" value="Genomic_DNA"/>
</dbReference>
<dbReference type="AlphaFoldDB" id="A0A1G2QF70"/>
<reference evidence="6 7" key="1">
    <citation type="journal article" date="2016" name="Nat. Commun.">
        <title>Thousands of microbial genomes shed light on interconnected biogeochemical processes in an aquifer system.</title>
        <authorList>
            <person name="Anantharaman K."/>
            <person name="Brown C.T."/>
            <person name="Hug L.A."/>
            <person name="Sharon I."/>
            <person name="Castelle C.J."/>
            <person name="Probst A.J."/>
            <person name="Thomas B.C."/>
            <person name="Singh A."/>
            <person name="Wilkins M.J."/>
            <person name="Karaoz U."/>
            <person name="Brodie E.L."/>
            <person name="Williams K.H."/>
            <person name="Hubbard S.S."/>
            <person name="Banfield J.F."/>
        </authorList>
    </citation>
    <scope>NUCLEOTIDE SEQUENCE [LARGE SCALE GENOMIC DNA]</scope>
</reference>
<comment type="similarity">
    <text evidence="1">Belongs to the bacterial ribosomal protein bL27 family.</text>
</comment>
<dbReference type="PRINTS" id="PR00063">
    <property type="entry name" value="RIBOSOMALL27"/>
</dbReference>
<name>A0A1G2QF70_9BACT</name>
<comment type="caution">
    <text evidence="6">The sequence shown here is derived from an EMBL/GenBank/DDBJ whole genome shotgun (WGS) entry which is preliminary data.</text>
</comment>
<evidence type="ECO:0000256" key="2">
    <source>
        <dbReference type="ARBA" id="ARBA00022980"/>
    </source>
</evidence>
<keyword evidence="3" id="KW-0687">Ribonucleoprotein</keyword>